<dbReference type="EMBL" id="BMWW01000002">
    <property type="protein sequence ID" value="GGY83462.1"/>
    <property type="molecule type" value="Genomic_DNA"/>
</dbReference>
<protein>
    <submittedName>
        <fullName evidence="2">Uncharacterized protein</fullName>
    </submittedName>
</protein>
<evidence type="ECO:0000313" key="2">
    <source>
        <dbReference type="EMBL" id="GGY83462.1"/>
    </source>
</evidence>
<feature type="region of interest" description="Disordered" evidence="1">
    <location>
        <begin position="9"/>
        <end position="34"/>
    </location>
</feature>
<name>A0AA88C5T7_9BURK</name>
<comment type="caution">
    <text evidence="2">The sequence shown here is derived from an EMBL/GenBank/DDBJ whole genome shotgun (WGS) entry which is preliminary data.</text>
</comment>
<dbReference type="AlphaFoldDB" id="A0AA88C5T7"/>
<organism evidence="2 3">
    <name type="scientific">Pseudoduganella plicata</name>
    <dbReference type="NCBI Taxonomy" id="321984"/>
    <lineage>
        <taxon>Bacteria</taxon>
        <taxon>Pseudomonadati</taxon>
        <taxon>Pseudomonadota</taxon>
        <taxon>Betaproteobacteria</taxon>
        <taxon>Burkholderiales</taxon>
        <taxon>Oxalobacteraceae</taxon>
        <taxon>Telluria group</taxon>
        <taxon>Pseudoduganella</taxon>
    </lineage>
</organism>
<sequence>MARSRIVAITGKTTVQQKSSERASSAIRETTGRHATTAGSKVDVYAAVVAATLREARYAHADAVRL</sequence>
<accession>A0AA88C5T7</accession>
<proteinExistence type="predicted"/>
<gene>
    <name evidence="2" type="ORF">GCM10007388_15610</name>
</gene>
<dbReference type="Proteomes" id="UP000619512">
    <property type="component" value="Unassembled WGS sequence"/>
</dbReference>
<reference evidence="2" key="1">
    <citation type="journal article" date="2014" name="Int. J. Syst. Evol. Microbiol.">
        <title>Complete genome sequence of Corynebacterium casei LMG S-19264T (=DSM 44701T), isolated from a smear-ripened cheese.</title>
        <authorList>
            <consortium name="US DOE Joint Genome Institute (JGI-PGF)"/>
            <person name="Walter F."/>
            <person name="Albersmeier A."/>
            <person name="Kalinowski J."/>
            <person name="Ruckert C."/>
        </authorList>
    </citation>
    <scope>NUCLEOTIDE SEQUENCE</scope>
    <source>
        <strain evidence="2">KCTC 12344</strain>
    </source>
</reference>
<evidence type="ECO:0000313" key="3">
    <source>
        <dbReference type="Proteomes" id="UP000619512"/>
    </source>
</evidence>
<evidence type="ECO:0000256" key="1">
    <source>
        <dbReference type="SAM" id="MobiDB-lite"/>
    </source>
</evidence>
<reference evidence="2" key="2">
    <citation type="submission" date="2022-12" db="EMBL/GenBank/DDBJ databases">
        <authorList>
            <person name="Sun Q."/>
            <person name="Kim S."/>
        </authorList>
    </citation>
    <scope>NUCLEOTIDE SEQUENCE</scope>
    <source>
        <strain evidence="2">KCTC 12344</strain>
    </source>
</reference>